<dbReference type="EMBL" id="CP060139">
    <property type="protein sequence ID" value="QNR24306.1"/>
    <property type="molecule type" value="Genomic_DNA"/>
</dbReference>
<dbReference type="AlphaFoldDB" id="A0A7H0VF08"/>
<dbReference type="KEGG" id="chyd:H4K34_00265"/>
<sequence>MINKTKSLLVVMSFGLFLNSCTDKPDQLEDPVSKMMSLNYNEQEIPCEYVLEQAPEPLINMINSSDPVEEKLNIYLYLIAKSVSKYSCTVDFQTVFNTIKFNRYAGGADGPAEDEAMISELIDYDGNFEAILMDEFSDAGLDWGTAESDFKWEGYDYSPSIWLENKVYADWEQPELIGVGTDLEYSKEFVGDFVPAFYNECEEQNEPTEMVLGKVDLENPMDTNATVESICITNPILIVQLSWDSNIATKSLSDALDTNWLGKNKDTLIPLTSPPGCTNGIVYDMLRFNPGCQRFERGKYSEARIAIWDIPVGHGNPTLYQSVYRSRKENLKTYHKNESCKSFAMSSGISQPTLKEVQIGDDLGTLERNVYIISFEYDWYASWRGWSFPVDQGIYPKLGMKRKGSHEHYQIAVIKPSDWCEDRVKYFQSPHHALHIWSHN</sequence>
<name>A0A7H0VF08_9FLAO</name>
<organism evidence="1 2">
    <name type="scientific">Croceimicrobium hydrocarbonivorans</name>
    <dbReference type="NCBI Taxonomy" id="2761580"/>
    <lineage>
        <taxon>Bacteria</taxon>
        <taxon>Pseudomonadati</taxon>
        <taxon>Bacteroidota</taxon>
        <taxon>Flavobacteriia</taxon>
        <taxon>Flavobacteriales</taxon>
        <taxon>Owenweeksiaceae</taxon>
        <taxon>Croceimicrobium</taxon>
    </lineage>
</organism>
<dbReference type="RefSeq" id="WP_210758833.1">
    <property type="nucleotide sequence ID" value="NZ_CP060139.1"/>
</dbReference>
<dbReference type="Proteomes" id="UP000516305">
    <property type="component" value="Chromosome"/>
</dbReference>
<keyword evidence="2" id="KW-1185">Reference proteome</keyword>
<proteinExistence type="predicted"/>
<gene>
    <name evidence="1" type="ORF">H4K34_00265</name>
</gene>
<accession>A0A7H0VF08</accession>
<evidence type="ECO:0000313" key="2">
    <source>
        <dbReference type="Proteomes" id="UP000516305"/>
    </source>
</evidence>
<evidence type="ECO:0000313" key="1">
    <source>
        <dbReference type="EMBL" id="QNR24306.1"/>
    </source>
</evidence>
<protein>
    <submittedName>
        <fullName evidence="1">Uncharacterized protein</fullName>
    </submittedName>
</protein>
<reference evidence="1 2" key="1">
    <citation type="submission" date="2020-08" db="EMBL/GenBank/DDBJ databases">
        <title>Croceimicrobium hydrocarbonivorans gen. nov., sp. nov., a novel marine bacterium isolated from a bacterial consortium that degrades polyethylene terephthalate.</title>
        <authorList>
            <person name="Liu R."/>
        </authorList>
    </citation>
    <scope>NUCLEOTIDE SEQUENCE [LARGE SCALE GENOMIC DNA]</scope>
    <source>
        <strain evidence="1 2">A20-9</strain>
    </source>
</reference>